<dbReference type="AlphaFoldDB" id="A0A4Y9Z1V8"/>
<dbReference type="GO" id="GO:0008425">
    <property type="term" value="F:2-methoxy-6-polyprenyl-1,4-benzoquinol methyltransferase activity"/>
    <property type="evidence" value="ECO:0007669"/>
    <property type="project" value="UniProtKB-UniRule"/>
</dbReference>
<feature type="compositionally biased region" description="Polar residues" evidence="5">
    <location>
        <begin position="27"/>
        <end position="49"/>
    </location>
</feature>
<evidence type="ECO:0000256" key="3">
    <source>
        <dbReference type="ARBA" id="ARBA00022691"/>
    </source>
</evidence>
<dbReference type="HAMAP" id="MF_01813">
    <property type="entry name" value="MenG_UbiE_methyltr"/>
    <property type="match status" value="1"/>
</dbReference>
<dbReference type="InterPro" id="IPR029063">
    <property type="entry name" value="SAM-dependent_MTases_sf"/>
</dbReference>
<dbReference type="EC" id="2.1.1.201" evidence="4"/>
<dbReference type="PROSITE" id="PS51608">
    <property type="entry name" value="SAM_MT_UBIE"/>
    <property type="match status" value="1"/>
</dbReference>
<keyword evidence="4" id="KW-0472">Membrane</keyword>
<dbReference type="PANTHER" id="PTHR43591:SF24">
    <property type="entry name" value="2-METHOXY-6-POLYPRENYL-1,4-BENZOQUINOL METHYLASE, MITOCHONDRIAL"/>
    <property type="match status" value="1"/>
</dbReference>
<sequence length="310" mass="34579">MQATSRTLRATCRRSIPSFAPVRHNHTQPPFTSQDQQANGQSSSSSTTHFGFRTVPSENKENLVRGVFDSVASSYDLMNDAMSMGVHRLWKDDFVKLLRPGSKGPIRCIDVAGGTGDIALRMLDSAREKYADRETSVDVVDINGEMLKEGYKRFKKTMYHNTPQISFQEANAQELPEDRFPSNSYDLYTIAFGIRNVTSIPDVLKEAHRVLKPGGTFACLEFNKVTNPVLAQMYDQYSFSVIPLLGTILAGDRDSYQYLVESIRRFPSQRDFAQMISDAGFATGGFFEGDGGAWRDLWGGIACIHMGVKV</sequence>
<dbReference type="GO" id="GO:0032259">
    <property type="term" value="P:methylation"/>
    <property type="evidence" value="ECO:0007669"/>
    <property type="project" value="UniProtKB-KW"/>
</dbReference>
<gene>
    <name evidence="4" type="primary">COQ5</name>
    <name evidence="6" type="ORF">EVG20_g3404</name>
</gene>
<keyword evidence="4" id="KW-0999">Mitochondrion inner membrane</keyword>
<comment type="subunit">
    <text evidence="4">Component of a multi-subunit COQ enzyme complex, composed of at least COQ3, COQ4, COQ5, COQ6, COQ7 and COQ9.</text>
</comment>
<dbReference type="EMBL" id="SEOQ01000152">
    <property type="protein sequence ID" value="TFY68816.1"/>
    <property type="molecule type" value="Genomic_DNA"/>
</dbReference>
<comment type="caution">
    <text evidence="6">The sequence shown here is derived from an EMBL/GenBank/DDBJ whole genome shotgun (WGS) entry which is preliminary data.</text>
</comment>
<dbReference type="GO" id="GO:0031314">
    <property type="term" value="C:extrinsic component of mitochondrial inner membrane"/>
    <property type="evidence" value="ECO:0007669"/>
    <property type="project" value="UniProtKB-UniRule"/>
</dbReference>
<comment type="pathway">
    <text evidence="4">Cofactor biosynthesis; ubiquinone biosynthesis.</text>
</comment>
<comment type="subcellular location">
    <subcellularLocation>
        <location evidence="4">Mitochondrion inner membrane</location>
        <topology evidence="4">Peripheral membrane protein</topology>
        <orientation evidence="4">Matrix side</orientation>
    </subcellularLocation>
</comment>
<dbReference type="UniPathway" id="UPA00232"/>
<keyword evidence="2 4" id="KW-0808">Transferase</keyword>
<keyword evidence="4" id="KW-0496">Mitochondrion</keyword>
<dbReference type="Gene3D" id="3.40.50.150">
    <property type="entry name" value="Vaccinia Virus protein VP39"/>
    <property type="match status" value="1"/>
</dbReference>
<keyword evidence="1 4" id="KW-0489">Methyltransferase</keyword>
<evidence type="ECO:0000256" key="5">
    <source>
        <dbReference type="SAM" id="MobiDB-lite"/>
    </source>
</evidence>
<evidence type="ECO:0000256" key="4">
    <source>
        <dbReference type="HAMAP-Rule" id="MF_03191"/>
    </source>
</evidence>
<name>A0A4Y9Z1V8_9AGAM</name>
<comment type="function">
    <text evidence="4">Methyltransferase required for the conversion of 2-polyprenyl-6-methoxy-1,4-benzoquinol (DDMQH2) to 2-polyprenyl-3-methyl-6-methoxy-1,4-benzoquinol (DMQH2).</text>
</comment>
<dbReference type="Pfam" id="PF01209">
    <property type="entry name" value="Ubie_methyltran"/>
    <property type="match status" value="1"/>
</dbReference>
<dbReference type="PANTHER" id="PTHR43591">
    <property type="entry name" value="METHYLTRANSFERASE"/>
    <property type="match status" value="1"/>
</dbReference>
<feature type="binding site" evidence="4">
    <location>
        <begin position="171"/>
        <end position="172"/>
    </location>
    <ligand>
        <name>S-adenosyl-L-methionine</name>
        <dbReference type="ChEBI" id="CHEBI:59789"/>
    </ligand>
</feature>
<dbReference type="PROSITE" id="PS01183">
    <property type="entry name" value="UBIE_1"/>
    <property type="match status" value="1"/>
</dbReference>
<comment type="catalytic activity">
    <reaction evidence="4">
        <text>a 2-methoxy-6-(all-trans-polyprenyl)benzene-1,4-diol + S-adenosyl-L-methionine = a 5-methoxy-2-methyl-3-(all-trans-polyprenyl)benzene-1,4-diol + S-adenosyl-L-homocysteine + H(+)</text>
        <dbReference type="Rhea" id="RHEA:28286"/>
        <dbReference type="Rhea" id="RHEA-COMP:10858"/>
        <dbReference type="Rhea" id="RHEA-COMP:10859"/>
        <dbReference type="ChEBI" id="CHEBI:15378"/>
        <dbReference type="ChEBI" id="CHEBI:57856"/>
        <dbReference type="ChEBI" id="CHEBI:59789"/>
        <dbReference type="ChEBI" id="CHEBI:84166"/>
        <dbReference type="ChEBI" id="CHEBI:84167"/>
        <dbReference type="EC" id="2.1.1.201"/>
    </reaction>
</comment>
<dbReference type="Proteomes" id="UP000298327">
    <property type="component" value="Unassembled WGS sequence"/>
</dbReference>
<keyword evidence="4" id="KW-0831">Ubiquinone biosynthesis</keyword>
<dbReference type="SUPFAM" id="SSF53335">
    <property type="entry name" value="S-adenosyl-L-methionine-dependent methyltransferases"/>
    <property type="match status" value="1"/>
</dbReference>
<dbReference type="CDD" id="cd02440">
    <property type="entry name" value="AdoMet_MTases"/>
    <property type="match status" value="1"/>
</dbReference>
<evidence type="ECO:0000256" key="1">
    <source>
        <dbReference type="ARBA" id="ARBA00022603"/>
    </source>
</evidence>
<keyword evidence="3 4" id="KW-0949">S-adenosyl-L-methionine</keyword>
<comment type="caution">
    <text evidence="4">Lacks conserved residue(s) required for the propagation of feature annotation.</text>
</comment>
<organism evidence="6 7">
    <name type="scientific">Dentipellis fragilis</name>
    <dbReference type="NCBI Taxonomy" id="205917"/>
    <lineage>
        <taxon>Eukaryota</taxon>
        <taxon>Fungi</taxon>
        <taxon>Dikarya</taxon>
        <taxon>Basidiomycota</taxon>
        <taxon>Agaricomycotina</taxon>
        <taxon>Agaricomycetes</taxon>
        <taxon>Russulales</taxon>
        <taxon>Hericiaceae</taxon>
        <taxon>Dentipellis</taxon>
    </lineage>
</organism>
<dbReference type="InterPro" id="IPR023576">
    <property type="entry name" value="UbiE/COQ5_MeTrFase_CS"/>
</dbReference>
<dbReference type="STRING" id="205917.A0A4Y9Z1V8"/>
<keyword evidence="7" id="KW-1185">Reference proteome</keyword>
<reference evidence="6 7" key="1">
    <citation type="submission" date="2019-02" db="EMBL/GenBank/DDBJ databases">
        <title>Genome sequencing of the rare red list fungi Dentipellis fragilis.</title>
        <authorList>
            <person name="Buettner E."/>
            <person name="Kellner H."/>
        </authorList>
    </citation>
    <scope>NUCLEOTIDE SEQUENCE [LARGE SCALE GENOMIC DNA]</scope>
    <source>
        <strain evidence="6 7">DSM 105465</strain>
    </source>
</reference>
<dbReference type="InterPro" id="IPR004033">
    <property type="entry name" value="UbiE/COQ5_MeTrFase"/>
</dbReference>
<dbReference type="OrthoDB" id="6329284at2759"/>
<evidence type="ECO:0000313" key="6">
    <source>
        <dbReference type="EMBL" id="TFY68816.1"/>
    </source>
</evidence>
<proteinExistence type="inferred from homology"/>
<feature type="binding site" evidence="4">
    <location>
        <position position="141"/>
    </location>
    <ligand>
        <name>S-adenosyl-L-methionine</name>
        <dbReference type="ChEBI" id="CHEBI:59789"/>
    </ligand>
</feature>
<protein>
    <recommendedName>
        <fullName evidence="4">2-methoxy-6-polyprenyl-1,4-benzoquinol methylase, mitochondrial</fullName>
        <ecNumber evidence="4">2.1.1.201</ecNumber>
    </recommendedName>
    <alternativeName>
        <fullName evidence="4">Ubiquinone biosynthesis methyltransferase COQ5</fullName>
    </alternativeName>
</protein>
<evidence type="ECO:0000313" key="7">
    <source>
        <dbReference type="Proteomes" id="UP000298327"/>
    </source>
</evidence>
<accession>A0A4Y9Z1V8</accession>
<feature type="region of interest" description="Disordered" evidence="5">
    <location>
        <begin position="1"/>
        <end position="55"/>
    </location>
</feature>
<comment type="similarity">
    <text evidence="4">Belongs to the class I-like SAM-binding methyltransferase superfamily. MenG/UbiE family.</text>
</comment>
<feature type="binding site" evidence="4">
    <location>
        <position position="115"/>
    </location>
    <ligand>
        <name>S-adenosyl-L-methionine</name>
        <dbReference type="ChEBI" id="CHEBI:59789"/>
    </ligand>
</feature>
<dbReference type="NCBIfam" id="TIGR01934">
    <property type="entry name" value="MenG_MenH_UbiE"/>
    <property type="match status" value="1"/>
</dbReference>
<evidence type="ECO:0000256" key="2">
    <source>
        <dbReference type="ARBA" id="ARBA00022679"/>
    </source>
</evidence>